<evidence type="ECO:0000313" key="3">
    <source>
        <dbReference type="Proteomes" id="UP000325785"/>
    </source>
</evidence>
<feature type="transmembrane region" description="Helical" evidence="1">
    <location>
        <begin position="79"/>
        <end position="100"/>
    </location>
</feature>
<evidence type="ECO:0000256" key="1">
    <source>
        <dbReference type="SAM" id="Phobius"/>
    </source>
</evidence>
<dbReference type="KEGG" id="rid:RIdsm_02100"/>
<feature type="transmembrane region" description="Helical" evidence="1">
    <location>
        <begin position="46"/>
        <end position="67"/>
    </location>
</feature>
<evidence type="ECO:0000313" key="2">
    <source>
        <dbReference type="EMBL" id="QEW26302.1"/>
    </source>
</evidence>
<keyword evidence="1" id="KW-0812">Transmembrane</keyword>
<dbReference type="Proteomes" id="UP000325785">
    <property type="component" value="Chromosome"/>
</dbReference>
<proteinExistence type="predicted"/>
<feature type="transmembrane region" description="Helical" evidence="1">
    <location>
        <begin position="136"/>
        <end position="155"/>
    </location>
</feature>
<organism evidence="2 3">
    <name type="scientific">Roseovarius indicus</name>
    <dbReference type="NCBI Taxonomy" id="540747"/>
    <lineage>
        <taxon>Bacteria</taxon>
        <taxon>Pseudomonadati</taxon>
        <taxon>Pseudomonadota</taxon>
        <taxon>Alphaproteobacteria</taxon>
        <taxon>Rhodobacterales</taxon>
        <taxon>Roseobacteraceae</taxon>
        <taxon>Roseovarius</taxon>
    </lineage>
</organism>
<evidence type="ECO:0008006" key="4">
    <source>
        <dbReference type="Google" id="ProtNLM"/>
    </source>
</evidence>
<dbReference type="AlphaFoldDB" id="A0A5P3AAG7"/>
<accession>A0A5P3AAG7</accession>
<name>A0A5P3AAG7_9RHOB</name>
<dbReference type="RefSeq" id="WP_074940083.1">
    <property type="nucleotide sequence ID" value="NZ_CP031598.1"/>
</dbReference>
<keyword evidence="1" id="KW-0472">Membrane</keyword>
<feature type="transmembrane region" description="Helical" evidence="1">
    <location>
        <begin position="106"/>
        <end position="124"/>
    </location>
</feature>
<dbReference type="EMBL" id="CP031598">
    <property type="protein sequence ID" value="QEW26302.1"/>
    <property type="molecule type" value="Genomic_DNA"/>
</dbReference>
<dbReference type="OrthoDB" id="7744436at2"/>
<protein>
    <recommendedName>
        <fullName evidence="4">Oxidase</fullName>
    </recommendedName>
</protein>
<reference evidence="2 3" key="1">
    <citation type="submission" date="2018-08" db="EMBL/GenBank/DDBJ databases">
        <title>Genetic Globetrotter - A new plasmid hitch-hiking vast phylogenetic and geographic distances.</title>
        <authorList>
            <person name="Vollmers J."/>
            <person name="Petersen J."/>
        </authorList>
    </citation>
    <scope>NUCLEOTIDE SEQUENCE [LARGE SCALE GENOMIC DNA]</scope>
    <source>
        <strain evidence="2 3">DSM 26383</strain>
    </source>
</reference>
<gene>
    <name evidence="2" type="ORF">RIdsm_02100</name>
</gene>
<keyword evidence="1" id="KW-1133">Transmembrane helix</keyword>
<feature type="transmembrane region" description="Helical" evidence="1">
    <location>
        <begin position="12"/>
        <end position="34"/>
    </location>
</feature>
<sequence length="216" mass="23886">MHRYLRVCGIPVLLFYVISLTVLTQSGFTVIEILRDTPQTTGQSSFLGFLSNIGVWFWVSAAAISLARAFSFEPDGDDAIRRLLILVGGFSLVLAADDFFLIHDRYIAEGIVVPIYAIFLWRLLSKHRQTIFRIDGFAFIAAGSMLAMSVAVDAVQEVIGIPYSVNQMVEEGFKFLGAATWLYFCYEAAAVRVRQAVMPTETPLDPIPAPLAQPGE</sequence>